<sequence length="401" mass="46200">MSNYYDQAIQTIQENNASLTPEAVEAAGNAVLFTDSDWAIARKNIRTSVGQGTYEDSIARRYRNVSPIPGNSPIPINRDHSGITFFTRPNLHLTDANLKRDRRLWSLRTDNPNSIQAVVRDYLDPVGARKRNHRGRAIVDERNPFISILTDNLTDISGFNDMEMQVYQGKPGLRQETVVMADGSVDMFQPYNLNATFKNIMGNPIMFLHYIWLIYIAGVHNGELTPSPQAIIDNEMDYWTRCYRIILDPTGMYVRYIFAPTAMFPVGLPIGNMANYSIDKPFTQDNERITIPYQAVGNNAFDEILKDEFNRLVLMFYYGENDTRTFLEDEELVPISPYERRIMSYRVDMYPFIHPLTSELLWFVPADDYNEFYLDLEPSALPPDTFSRDLVRTTIPQNYEG</sequence>
<protein>
    <submittedName>
        <fullName evidence="1">Uncharacterized protein</fullName>
    </submittedName>
</protein>
<dbReference type="Proteomes" id="UP000294673">
    <property type="component" value="Segment"/>
</dbReference>
<reference evidence="1 2" key="1">
    <citation type="submission" date="2018-12" db="EMBL/GenBank/DDBJ databases">
        <title>Still something new to discover - new insights into E. coli phage diversity and taxonomy.</title>
        <authorList>
            <person name="Korf I.H.E."/>
            <person name="Adriaennsens E."/>
            <person name="Dreiseikelmann B."/>
            <person name="Kropinski A."/>
            <person name="Nimtz M."/>
            <person name="Meier-Kolthoff J.P."/>
            <person name="Rohde M."/>
            <person name="van Raaij M."/>
            <person name="Wittmann J."/>
        </authorList>
    </citation>
    <scope>NUCLEOTIDE SEQUENCE [LARGE SCALE GENOMIC DNA]</scope>
</reference>
<gene>
    <name evidence="1" type="ORF">Goslar_00062</name>
</gene>
<proteinExistence type="predicted"/>
<evidence type="ECO:0000313" key="1">
    <source>
        <dbReference type="EMBL" id="QBO63855.1"/>
    </source>
</evidence>
<organismHost>
    <name type="scientific">Escherichia coli</name>
    <dbReference type="NCBI Taxonomy" id="562"/>
</organismHost>
<keyword evidence="2" id="KW-1185">Reference proteome</keyword>
<dbReference type="Pfam" id="PF23971">
    <property type="entry name" value="Phage_TTP_15"/>
    <property type="match status" value="1"/>
</dbReference>
<name>A0A482GMY4_BPGOS</name>
<organism evidence="1 2">
    <name type="scientific">Escherichia phage vB_EcoM_Goslar</name>
    <dbReference type="NCBI Taxonomy" id="2502409"/>
    <lineage>
        <taxon>Viruses</taxon>
        <taxon>Duplodnaviria</taxon>
        <taxon>Heunggongvirae</taxon>
        <taxon>Uroviricota</taxon>
        <taxon>Caudoviricetes</taxon>
        <taxon>Chimalliviridae</taxon>
        <taxon>Goslarvirus</taxon>
        <taxon>Goslarvirus goslar</taxon>
    </lineage>
</organism>
<evidence type="ECO:0000313" key="2">
    <source>
        <dbReference type="Proteomes" id="UP000294673"/>
    </source>
</evidence>
<accession>A0A482GMY4</accession>
<dbReference type="InterPro" id="IPR057582">
    <property type="entry name" value="Phage_TTP_15"/>
</dbReference>
<dbReference type="EMBL" id="MK327938">
    <property type="protein sequence ID" value="QBO63855.1"/>
    <property type="molecule type" value="Genomic_DNA"/>
</dbReference>